<name>A0ACC0Y7P2_9ROSI</name>
<dbReference type="EMBL" id="CM047743">
    <property type="protein sequence ID" value="KAJ0030058.1"/>
    <property type="molecule type" value="Genomic_DNA"/>
</dbReference>
<keyword evidence="2" id="KW-1185">Reference proteome</keyword>
<organism evidence="1 2">
    <name type="scientific">Pistacia integerrima</name>
    <dbReference type="NCBI Taxonomy" id="434235"/>
    <lineage>
        <taxon>Eukaryota</taxon>
        <taxon>Viridiplantae</taxon>
        <taxon>Streptophyta</taxon>
        <taxon>Embryophyta</taxon>
        <taxon>Tracheophyta</taxon>
        <taxon>Spermatophyta</taxon>
        <taxon>Magnoliopsida</taxon>
        <taxon>eudicotyledons</taxon>
        <taxon>Gunneridae</taxon>
        <taxon>Pentapetalae</taxon>
        <taxon>rosids</taxon>
        <taxon>malvids</taxon>
        <taxon>Sapindales</taxon>
        <taxon>Anacardiaceae</taxon>
        <taxon>Pistacia</taxon>
    </lineage>
</organism>
<evidence type="ECO:0000313" key="2">
    <source>
        <dbReference type="Proteomes" id="UP001163603"/>
    </source>
</evidence>
<evidence type="ECO:0000313" key="1">
    <source>
        <dbReference type="EMBL" id="KAJ0030058.1"/>
    </source>
</evidence>
<proteinExistence type="predicted"/>
<reference evidence="2" key="1">
    <citation type="journal article" date="2023" name="G3 (Bethesda)">
        <title>Genome assembly and association tests identify interacting loci associated with vigor, precocity, and sex in interspecific pistachio rootstocks.</title>
        <authorList>
            <person name="Palmer W."/>
            <person name="Jacygrad E."/>
            <person name="Sagayaradj S."/>
            <person name="Cavanaugh K."/>
            <person name="Han R."/>
            <person name="Bertier L."/>
            <person name="Beede B."/>
            <person name="Kafkas S."/>
            <person name="Golino D."/>
            <person name="Preece J."/>
            <person name="Michelmore R."/>
        </authorList>
    </citation>
    <scope>NUCLEOTIDE SEQUENCE [LARGE SCALE GENOMIC DNA]</scope>
</reference>
<sequence>MPICLQNLQKVRLKHRTSPKICHLLSQKTRTETLCGIFWTSIYGIPQLAIVFVQEKRLLILFTFRMELQIKDIYSSSYTYSNKFVEIIV</sequence>
<dbReference type="Proteomes" id="UP001163603">
    <property type="component" value="Chromosome 8"/>
</dbReference>
<protein>
    <submittedName>
        <fullName evidence="1">Uncharacterized protein</fullName>
    </submittedName>
</protein>
<accession>A0ACC0Y7P2</accession>
<gene>
    <name evidence="1" type="ORF">Pint_12372</name>
</gene>
<comment type="caution">
    <text evidence="1">The sequence shown here is derived from an EMBL/GenBank/DDBJ whole genome shotgun (WGS) entry which is preliminary data.</text>
</comment>